<keyword evidence="3" id="KW-0173">Coenzyme A biosynthesis</keyword>
<dbReference type="PANTHER" id="PTHR12280">
    <property type="entry name" value="PANTOTHENATE KINASE"/>
    <property type="match status" value="1"/>
</dbReference>
<keyword evidence="2" id="KW-0067">ATP-binding</keyword>
<dbReference type="InterPro" id="IPR043129">
    <property type="entry name" value="ATPase_NBD"/>
</dbReference>
<name>A0ABQ8S547_PERAM</name>
<proteinExistence type="predicted"/>
<evidence type="ECO:0008006" key="6">
    <source>
        <dbReference type="Google" id="ProtNLM"/>
    </source>
</evidence>
<dbReference type="PANTHER" id="PTHR12280:SF20">
    <property type="entry name" value="4'-PHOSPHOPANTETHEINE PHOSPHATASE"/>
    <property type="match status" value="1"/>
</dbReference>
<dbReference type="SUPFAM" id="SSF53067">
    <property type="entry name" value="Actin-like ATPase domain"/>
    <property type="match status" value="1"/>
</dbReference>
<evidence type="ECO:0000256" key="3">
    <source>
        <dbReference type="ARBA" id="ARBA00022993"/>
    </source>
</evidence>
<dbReference type="Proteomes" id="UP001148838">
    <property type="component" value="Unassembled WGS sequence"/>
</dbReference>
<evidence type="ECO:0000256" key="1">
    <source>
        <dbReference type="ARBA" id="ARBA00022741"/>
    </source>
</evidence>
<keyword evidence="5" id="KW-1185">Reference proteome</keyword>
<protein>
    <recommendedName>
        <fullName evidence="6">Reverse transcriptase domain-containing protein</fullName>
    </recommendedName>
</protein>
<dbReference type="Gene3D" id="3.30.420.510">
    <property type="match status" value="1"/>
</dbReference>
<organism evidence="4 5">
    <name type="scientific">Periplaneta americana</name>
    <name type="common">American cockroach</name>
    <name type="synonym">Blatta americana</name>
    <dbReference type="NCBI Taxonomy" id="6978"/>
    <lineage>
        <taxon>Eukaryota</taxon>
        <taxon>Metazoa</taxon>
        <taxon>Ecdysozoa</taxon>
        <taxon>Arthropoda</taxon>
        <taxon>Hexapoda</taxon>
        <taxon>Insecta</taxon>
        <taxon>Pterygota</taxon>
        <taxon>Neoptera</taxon>
        <taxon>Polyneoptera</taxon>
        <taxon>Dictyoptera</taxon>
        <taxon>Blattodea</taxon>
        <taxon>Blattoidea</taxon>
        <taxon>Blattidae</taxon>
        <taxon>Blattinae</taxon>
        <taxon>Periplaneta</taxon>
    </lineage>
</organism>
<dbReference type="InterPro" id="IPR004567">
    <property type="entry name" value="Type_II_PanK"/>
</dbReference>
<dbReference type="Pfam" id="PF03630">
    <property type="entry name" value="Fumble"/>
    <property type="match status" value="1"/>
</dbReference>
<dbReference type="EMBL" id="JAJSOF020000036">
    <property type="protein sequence ID" value="KAJ4429004.1"/>
    <property type="molecule type" value="Genomic_DNA"/>
</dbReference>
<evidence type="ECO:0000313" key="5">
    <source>
        <dbReference type="Proteomes" id="UP001148838"/>
    </source>
</evidence>
<evidence type="ECO:0000256" key="2">
    <source>
        <dbReference type="ARBA" id="ARBA00022840"/>
    </source>
</evidence>
<accession>A0ABQ8S547</accession>
<keyword evidence="1" id="KW-0547">Nucleotide-binding</keyword>
<sequence length="420" mass="48406">MNILIHAQSPIYPLWHSCSVSRHPPPELDANAPLLWVWSHISTTVPSASFATGVDGIPIELLKCLGEDKKEILSLCNKMYEKGDWREDFMETVLLPVPKKNNAKKCNEFRTISLISHSAKILLRILNRRLYSKIEEQLEEEQFGFRQGKIGMDTKSHPKSIKLPDTVEVFGNLKNAKRFAIDIGGSLTKIAYYSTVSHRRVFYEVEKEDGKPQSADELKVRIYKTVILLVVLYGCETWTLTLREEQRLRVFENKMLRKIFGAKKDEVTEEWRKLHNAELDTLYSPSPPLWSNGSSCVRGLRRCKVTFHQVRNKVYRELFGLHSSESGQHKRQNDWEKYQGNRGGAYKYTELLQQKLGLSVDKEDEMACLIKGCNFLLKNISDEAFVYQRHGNPEYKFQTADPNIFPYLLVNIGSGVSIMK</sequence>
<reference evidence="4 5" key="1">
    <citation type="journal article" date="2022" name="Allergy">
        <title>Genome assembly and annotation of Periplaneta americana reveal a comprehensive cockroach allergen profile.</title>
        <authorList>
            <person name="Wang L."/>
            <person name="Xiong Q."/>
            <person name="Saelim N."/>
            <person name="Wang L."/>
            <person name="Nong W."/>
            <person name="Wan A.T."/>
            <person name="Shi M."/>
            <person name="Liu X."/>
            <person name="Cao Q."/>
            <person name="Hui J.H.L."/>
            <person name="Sookrung N."/>
            <person name="Leung T.F."/>
            <person name="Tungtrongchitr A."/>
            <person name="Tsui S.K.W."/>
        </authorList>
    </citation>
    <scope>NUCLEOTIDE SEQUENCE [LARGE SCALE GENOMIC DNA]</scope>
    <source>
        <strain evidence="4">PWHHKU_190912</strain>
    </source>
</reference>
<feature type="non-terminal residue" evidence="4">
    <location>
        <position position="420"/>
    </location>
</feature>
<comment type="caution">
    <text evidence="4">The sequence shown here is derived from an EMBL/GenBank/DDBJ whole genome shotgun (WGS) entry which is preliminary data.</text>
</comment>
<evidence type="ECO:0000313" key="4">
    <source>
        <dbReference type="EMBL" id="KAJ4429004.1"/>
    </source>
</evidence>
<gene>
    <name evidence="4" type="ORF">ANN_26000</name>
</gene>